<gene>
    <name evidence="2" type="ORF">JHX87_07140</name>
</gene>
<evidence type="ECO:0008006" key="4">
    <source>
        <dbReference type="Google" id="ProtNLM"/>
    </source>
</evidence>
<organism evidence="2 3">
    <name type="scientific">Paracoccus fistulariae</name>
    <dbReference type="NCBI Taxonomy" id="658446"/>
    <lineage>
        <taxon>Bacteria</taxon>
        <taxon>Pseudomonadati</taxon>
        <taxon>Pseudomonadota</taxon>
        <taxon>Alphaproteobacteria</taxon>
        <taxon>Rhodobacterales</taxon>
        <taxon>Paracoccaceae</taxon>
        <taxon>Paracoccus</taxon>
    </lineage>
</organism>
<keyword evidence="1" id="KW-1133">Transmembrane helix</keyword>
<dbReference type="RefSeq" id="WP_271886136.1">
    <property type="nucleotide sequence ID" value="NZ_CP067136.1"/>
</dbReference>
<evidence type="ECO:0000313" key="3">
    <source>
        <dbReference type="Proteomes" id="UP001219349"/>
    </source>
</evidence>
<dbReference type="Proteomes" id="UP001219349">
    <property type="component" value="Chromosome"/>
</dbReference>
<protein>
    <recommendedName>
        <fullName evidence="4">Lipoprotein</fullName>
    </recommendedName>
</protein>
<accession>A0ABY7SNK3</accession>
<evidence type="ECO:0000313" key="2">
    <source>
        <dbReference type="EMBL" id="WCR08570.1"/>
    </source>
</evidence>
<dbReference type="EMBL" id="CP067136">
    <property type="protein sequence ID" value="WCR08570.1"/>
    <property type="molecule type" value="Genomic_DNA"/>
</dbReference>
<evidence type="ECO:0000256" key="1">
    <source>
        <dbReference type="SAM" id="Phobius"/>
    </source>
</evidence>
<keyword evidence="3" id="KW-1185">Reference proteome</keyword>
<feature type="transmembrane region" description="Helical" evidence="1">
    <location>
        <begin position="14"/>
        <end position="33"/>
    </location>
</feature>
<keyword evidence="1" id="KW-0472">Membrane</keyword>
<dbReference type="PROSITE" id="PS51257">
    <property type="entry name" value="PROKAR_LIPOPROTEIN"/>
    <property type="match status" value="1"/>
</dbReference>
<proteinExistence type="predicted"/>
<sequence length="67" mass="7313">MEINRSIRQCHRRISIICTVLVFSTFAACAYLGPPGWLFSESLSTVALVPLSGLLFAAPSDVWKGIT</sequence>
<keyword evidence="1" id="KW-0812">Transmembrane</keyword>
<name>A0ABY7SNK3_9RHOB</name>
<reference evidence="2 3" key="1">
    <citation type="submission" date="2021-01" db="EMBL/GenBank/DDBJ databases">
        <title>Biogeographic distribution of Paracoccus.</title>
        <authorList>
            <person name="Hollensteiner J."/>
            <person name="Leineberger J."/>
            <person name="Brinkhoff T."/>
            <person name="Daniel R."/>
        </authorList>
    </citation>
    <scope>NUCLEOTIDE SEQUENCE [LARGE SCALE GENOMIC DNA]</scope>
    <source>
        <strain evidence="2 3">KCTC 22803</strain>
    </source>
</reference>